<dbReference type="PANTHER" id="PTHR14969:SF13">
    <property type="entry name" value="AT30094P"/>
    <property type="match status" value="1"/>
</dbReference>
<feature type="transmembrane region" description="Helical" evidence="1">
    <location>
        <begin position="49"/>
        <end position="71"/>
    </location>
</feature>
<dbReference type="Gene3D" id="1.20.144.10">
    <property type="entry name" value="Phosphatidic acid phosphatase type 2/haloperoxidase"/>
    <property type="match status" value="1"/>
</dbReference>
<dbReference type="PROSITE" id="PS51257">
    <property type="entry name" value="PROKAR_LIPOPROTEIN"/>
    <property type="match status" value="1"/>
</dbReference>
<keyword evidence="1" id="KW-0472">Membrane</keyword>
<feature type="transmembrane region" description="Helical" evidence="1">
    <location>
        <begin position="131"/>
        <end position="150"/>
    </location>
</feature>
<dbReference type="CDD" id="cd01610">
    <property type="entry name" value="PAP2_like"/>
    <property type="match status" value="1"/>
</dbReference>
<dbReference type="PANTHER" id="PTHR14969">
    <property type="entry name" value="SPHINGOSINE-1-PHOSPHATE PHOSPHOHYDROLASE"/>
    <property type="match status" value="1"/>
</dbReference>
<dbReference type="EMBL" id="FQZE01000022">
    <property type="protein sequence ID" value="SHJ54340.1"/>
    <property type="molecule type" value="Genomic_DNA"/>
</dbReference>
<feature type="transmembrane region" description="Helical" evidence="1">
    <location>
        <begin position="12"/>
        <end position="29"/>
    </location>
</feature>
<proteinExistence type="predicted"/>
<name>A0A1M6K6B0_9BACT</name>
<reference evidence="3 4" key="1">
    <citation type="submission" date="2016-11" db="EMBL/GenBank/DDBJ databases">
        <authorList>
            <person name="Jaros S."/>
            <person name="Januszkiewicz K."/>
            <person name="Wedrychowicz H."/>
        </authorList>
    </citation>
    <scope>NUCLEOTIDE SEQUENCE [LARGE SCALE GENOMIC DNA]</scope>
    <source>
        <strain evidence="3 4">DSM 27063</strain>
    </source>
</reference>
<sequence length="220" mass="25131">MKKILAENKFFLVPFLVFLTACFILLISYSKADLHLLLNQANSPFFDSFFRHATSLGNGAVVAIAFILLLFVRFRFAFAFLIGSSIASAIVNLFKWVLLKDVYRPSSYFEIVEKAQLHLVEGVKLHSEQSFPSGHTATAFSVFFFLALIVKNNTLKFFLFMVAVTVAYSRVYISQHFLIDITAGSILAVTVMLLVFWWVSHWQKAWLDSSALPKKFRRHD</sequence>
<dbReference type="GO" id="GO:0042392">
    <property type="term" value="F:sphingosine-1-phosphate phosphatase activity"/>
    <property type="evidence" value="ECO:0007669"/>
    <property type="project" value="TreeGrafter"/>
</dbReference>
<dbReference type="STRING" id="1168035.SAMN05444280_12248"/>
<evidence type="ECO:0000256" key="1">
    <source>
        <dbReference type="SAM" id="Phobius"/>
    </source>
</evidence>
<dbReference type="InterPro" id="IPR000326">
    <property type="entry name" value="PAP2/HPO"/>
</dbReference>
<dbReference type="InterPro" id="IPR036938">
    <property type="entry name" value="PAP2/HPO_sf"/>
</dbReference>
<organism evidence="3 4">
    <name type="scientific">Tangfeifania diversioriginum</name>
    <dbReference type="NCBI Taxonomy" id="1168035"/>
    <lineage>
        <taxon>Bacteria</taxon>
        <taxon>Pseudomonadati</taxon>
        <taxon>Bacteroidota</taxon>
        <taxon>Bacteroidia</taxon>
        <taxon>Marinilabiliales</taxon>
        <taxon>Prolixibacteraceae</taxon>
        <taxon>Tangfeifania</taxon>
    </lineage>
</organism>
<evidence type="ECO:0000259" key="2">
    <source>
        <dbReference type="SMART" id="SM00014"/>
    </source>
</evidence>
<protein>
    <submittedName>
        <fullName evidence="3">PAP2 superfamily protein</fullName>
    </submittedName>
</protein>
<feature type="domain" description="Phosphatidic acid phosphatase type 2/haloperoxidase" evidence="2">
    <location>
        <begin position="81"/>
        <end position="196"/>
    </location>
</feature>
<dbReference type="OrthoDB" id="9773582at2"/>
<keyword evidence="1" id="KW-0812">Transmembrane</keyword>
<feature type="transmembrane region" description="Helical" evidence="1">
    <location>
        <begin position="179"/>
        <end position="199"/>
    </location>
</feature>
<dbReference type="SUPFAM" id="SSF48317">
    <property type="entry name" value="Acid phosphatase/Vanadium-dependent haloperoxidase"/>
    <property type="match status" value="1"/>
</dbReference>
<feature type="transmembrane region" description="Helical" evidence="1">
    <location>
        <begin position="157"/>
        <end position="173"/>
    </location>
</feature>
<dbReference type="Pfam" id="PF01569">
    <property type="entry name" value="PAP2"/>
    <property type="match status" value="1"/>
</dbReference>
<keyword evidence="4" id="KW-1185">Reference proteome</keyword>
<evidence type="ECO:0000313" key="3">
    <source>
        <dbReference type="EMBL" id="SHJ54340.1"/>
    </source>
</evidence>
<dbReference type="Proteomes" id="UP000184050">
    <property type="component" value="Unassembled WGS sequence"/>
</dbReference>
<dbReference type="SMART" id="SM00014">
    <property type="entry name" value="acidPPc"/>
    <property type="match status" value="1"/>
</dbReference>
<accession>A0A1M6K6B0</accession>
<evidence type="ECO:0000313" key="4">
    <source>
        <dbReference type="Proteomes" id="UP000184050"/>
    </source>
</evidence>
<dbReference type="AlphaFoldDB" id="A0A1M6K6B0"/>
<feature type="transmembrane region" description="Helical" evidence="1">
    <location>
        <begin position="78"/>
        <end position="98"/>
    </location>
</feature>
<keyword evidence="1" id="KW-1133">Transmembrane helix</keyword>
<dbReference type="RefSeq" id="WP_073170617.1">
    <property type="nucleotide sequence ID" value="NZ_FQZE01000022.1"/>
</dbReference>
<gene>
    <name evidence="3" type="ORF">SAMN05444280_12248</name>
</gene>